<evidence type="ECO:0000313" key="3">
    <source>
        <dbReference type="EMBL" id="GAA3733446.1"/>
    </source>
</evidence>
<dbReference type="SUPFAM" id="SSF53697">
    <property type="entry name" value="SIS domain"/>
    <property type="match status" value="1"/>
</dbReference>
<dbReference type="EMBL" id="BAABEP010000021">
    <property type="protein sequence ID" value="GAA3733446.1"/>
    <property type="molecule type" value="Genomic_DNA"/>
</dbReference>
<feature type="domain" description="SIS" evidence="2">
    <location>
        <begin position="1"/>
        <end position="121"/>
    </location>
</feature>
<proteinExistence type="predicted"/>
<dbReference type="Proteomes" id="UP001499884">
    <property type="component" value="Unassembled WGS sequence"/>
</dbReference>
<evidence type="ECO:0000259" key="2">
    <source>
        <dbReference type="PROSITE" id="PS51464"/>
    </source>
</evidence>
<feature type="region of interest" description="Disordered" evidence="1">
    <location>
        <begin position="158"/>
        <end position="182"/>
    </location>
</feature>
<gene>
    <name evidence="3" type="ORF">GCM10023082_33550</name>
</gene>
<dbReference type="InterPro" id="IPR046348">
    <property type="entry name" value="SIS_dom_sf"/>
</dbReference>
<sequence>MAAARTDCSDYPAATGRPDVVVALSQSGRSRETADLVTRFREAGVPTLAVTNAEESPLGEAAEAALTLGGQPDSRTAGQPDSRTAGQPDSRVSTVGFTVTCAALGMLADVVATGAVDDRWRRLPDLMEECAADNAAALAGFAACPLARLPARPRLGGRGGVGAAAHHRGGGRPAAARGPARAVRRLRHPRLPARPMDCASEHTGHVVVGGEREFGLARQLTQKPTGVFAVTEGGAPVPPGVAAVTVPVGLTSVRSALVEVRVLQDLVAEAAAARGNPVDEVAFTREDTKISAPAEL</sequence>
<evidence type="ECO:0000256" key="1">
    <source>
        <dbReference type="SAM" id="MobiDB-lite"/>
    </source>
</evidence>
<dbReference type="PROSITE" id="PS51464">
    <property type="entry name" value="SIS"/>
    <property type="match status" value="1"/>
</dbReference>
<feature type="region of interest" description="Disordered" evidence="1">
    <location>
        <begin position="69"/>
        <end position="91"/>
    </location>
</feature>
<evidence type="ECO:0000313" key="4">
    <source>
        <dbReference type="Proteomes" id="UP001499884"/>
    </source>
</evidence>
<accession>A0ABP7FB73</accession>
<reference evidence="4" key="1">
    <citation type="journal article" date="2019" name="Int. J. Syst. Evol. Microbiol.">
        <title>The Global Catalogue of Microorganisms (GCM) 10K type strain sequencing project: providing services to taxonomists for standard genome sequencing and annotation.</title>
        <authorList>
            <consortium name="The Broad Institute Genomics Platform"/>
            <consortium name="The Broad Institute Genome Sequencing Center for Infectious Disease"/>
            <person name="Wu L."/>
            <person name="Ma J."/>
        </authorList>
    </citation>
    <scope>NUCLEOTIDE SEQUENCE [LARGE SCALE GENOMIC DNA]</scope>
    <source>
        <strain evidence="4">JCM 30846</strain>
    </source>
</reference>
<comment type="caution">
    <text evidence="3">The sequence shown here is derived from an EMBL/GenBank/DDBJ whole genome shotgun (WGS) entry which is preliminary data.</text>
</comment>
<dbReference type="InterPro" id="IPR001347">
    <property type="entry name" value="SIS_dom"/>
</dbReference>
<protein>
    <recommendedName>
        <fullName evidence="2">SIS domain-containing protein</fullName>
    </recommendedName>
</protein>
<dbReference type="RefSeq" id="WP_345647529.1">
    <property type="nucleotide sequence ID" value="NZ_BAABEP010000021.1"/>
</dbReference>
<organism evidence="3 4">
    <name type="scientific">Streptomyces tremellae</name>
    <dbReference type="NCBI Taxonomy" id="1124239"/>
    <lineage>
        <taxon>Bacteria</taxon>
        <taxon>Bacillati</taxon>
        <taxon>Actinomycetota</taxon>
        <taxon>Actinomycetes</taxon>
        <taxon>Kitasatosporales</taxon>
        <taxon>Streptomycetaceae</taxon>
        <taxon>Streptomyces</taxon>
    </lineage>
</organism>
<dbReference type="Pfam" id="PF01380">
    <property type="entry name" value="SIS"/>
    <property type="match status" value="1"/>
</dbReference>
<feature type="compositionally biased region" description="Polar residues" evidence="1">
    <location>
        <begin position="73"/>
        <end position="91"/>
    </location>
</feature>
<dbReference type="Gene3D" id="3.40.50.10490">
    <property type="entry name" value="Glucose-6-phosphate isomerase like protein, domain 1"/>
    <property type="match status" value="1"/>
</dbReference>
<name>A0ABP7FB73_9ACTN</name>
<keyword evidence="4" id="KW-1185">Reference proteome</keyword>